<dbReference type="Pfam" id="PF02653">
    <property type="entry name" value="BPD_transp_2"/>
    <property type="match status" value="1"/>
</dbReference>
<comment type="subcellular location">
    <subcellularLocation>
        <location evidence="1">Cell membrane</location>
        <topology evidence="1">Multi-pass membrane protein</topology>
    </subcellularLocation>
</comment>
<keyword evidence="4 6" id="KW-1133">Transmembrane helix</keyword>
<evidence type="ECO:0000256" key="4">
    <source>
        <dbReference type="ARBA" id="ARBA00022989"/>
    </source>
</evidence>
<sequence>MSMPTTTIAEDTVAPRRSNALLAGLRAVFLRVGVLPFFLVATLIAFSLVSKEFLALQNLTNVARQSVYLILVSLGQMLALVTGGFDLSVGTAIALTSVVSALAMVTLSHMLSPDMLWLVIVLGCCAGLAAALVIGSINGLGVAVFGVSPFIMTLGVQSVGAGIALFLTGGVPVSGVPYEFGDILGFGRVFDIPVPVLVAIVAAATIWLVMNRTRLGKHIQAVGGNAKAARLSGVNTTKVLFIAYALCALLASVAGLLLTARVGSGETNLGGTIALESIAACVIAGVSLHGGIGRVENVVLGGFFIVLLQNGMNIAQIGSYMQMVLLGSLLVLAVILDQFRYRLLVGER</sequence>
<evidence type="ECO:0000256" key="5">
    <source>
        <dbReference type="ARBA" id="ARBA00023136"/>
    </source>
</evidence>
<feature type="transmembrane region" description="Helical" evidence="6">
    <location>
        <begin position="192"/>
        <end position="210"/>
    </location>
</feature>
<feature type="transmembrane region" description="Helical" evidence="6">
    <location>
        <begin position="239"/>
        <end position="263"/>
    </location>
</feature>
<reference evidence="8" key="1">
    <citation type="journal article" date="2021" name="ISME J.">
        <title>Evolutionary origin and ecological implication of a unique nif island in free-living Bradyrhizobium lineages.</title>
        <authorList>
            <person name="Tao J."/>
        </authorList>
    </citation>
    <scope>NUCLEOTIDE SEQUENCE [LARGE SCALE GENOMIC DNA]</scope>
    <source>
        <strain evidence="8">SZCCT0094</strain>
    </source>
</reference>
<dbReference type="InterPro" id="IPR001851">
    <property type="entry name" value="ABC_transp_permease"/>
</dbReference>
<name>A0ABS5GBS6_9BRAD</name>
<evidence type="ECO:0000256" key="2">
    <source>
        <dbReference type="ARBA" id="ARBA00022475"/>
    </source>
</evidence>
<organism evidence="7 8">
    <name type="scientific">Bradyrhizobium denitrificans</name>
    <dbReference type="NCBI Taxonomy" id="2734912"/>
    <lineage>
        <taxon>Bacteria</taxon>
        <taxon>Pseudomonadati</taxon>
        <taxon>Pseudomonadota</taxon>
        <taxon>Alphaproteobacteria</taxon>
        <taxon>Hyphomicrobiales</taxon>
        <taxon>Nitrobacteraceae</taxon>
        <taxon>Bradyrhizobium</taxon>
    </lineage>
</organism>
<dbReference type="EMBL" id="JAFCLK010000018">
    <property type="protein sequence ID" value="MBR1138061.1"/>
    <property type="molecule type" value="Genomic_DNA"/>
</dbReference>
<feature type="transmembrane region" description="Helical" evidence="6">
    <location>
        <begin position="66"/>
        <end position="85"/>
    </location>
</feature>
<accession>A0ABS5GBS6</accession>
<gene>
    <name evidence="7" type="ORF">JQ619_20010</name>
</gene>
<feature type="transmembrane region" description="Helical" evidence="6">
    <location>
        <begin position="117"/>
        <end position="138"/>
    </location>
</feature>
<keyword evidence="8" id="KW-1185">Reference proteome</keyword>
<protein>
    <submittedName>
        <fullName evidence="7">ABC transporter permease</fullName>
    </submittedName>
</protein>
<comment type="caution">
    <text evidence="7">The sequence shown here is derived from an EMBL/GenBank/DDBJ whole genome shotgun (WGS) entry which is preliminary data.</text>
</comment>
<proteinExistence type="predicted"/>
<dbReference type="PANTHER" id="PTHR32196">
    <property type="entry name" value="ABC TRANSPORTER PERMEASE PROTEIN YPHD-RELATED-RELATED"/>
    <property type="match status" value="1"/>
</dbReference>
<evidence type="ECO:0000313" key="8">
    <source>
        <dbReference type="Proteomes" id="UP001314635"/>
    </source>
</evidence>
<feature type="transmembrane region" description="Helical" evidence="6">
    <location>
        <begin position="92"/>
        <end position="111"/>
    </location>
</feature>
<dbReference type="Proteomes" id="UP001314635">
    <property type="component" value="Unassembled WGS sequence"/>
</dbReference>
<evidence type="ECO:0000256" key="1">
    <source>
        <dbReference type="ARBA" id="ARBA00004651"/>
    </source>
</evidence>
<dbReference type="RefSeq" id="WP_172239134.1">
    <property type="nucleotide sequence ID" value="NZ_JABFDP010000021.1"/>
</dbReference>
<feature type="transmembrane region" description="Helical" evidence="6">
    <location>
        <begin position="320"/>
        <end position="339"/>
    </location>
</feature>
<evidence type="ECO:0000256" key="6">
    <source>
        <dbReference type="SAM" id="Phobius"/>
    </source>
</evidence>
<keyword evidence="2" id="KW-1003">Cell membrane</keyword>
<feature type="transmembrane region" description="Helical" evidence="6">
    <location>
        <begin position="150"/>
        <end position="172"/>
    </location>
</feature>
<keyword evidence="5 6" id="KW-0472">Membrane</keyword>
<keyword evidence="3 6" id="KW-0812">Transmembrane</keyword>
<dbReference type="CDD" id="cd06579">
    <property type="entry name" value="TM_PBP1_transp_AraH_like"/>
    <property type="match status" value="1"/>
</dbReference>
<evidence type="ECO:0000313" key="7">
    <source>
        <dbReference type="EMBL" id="MBR1138061.1"/>
    </source>
</evidence>
<feature type="transmembrane region" description="Helical" evidence="6">
    <location>
        <begin position="21"/>
        <end position="46"/>
    </location>
</feature>
<evidence type="ECO:0000256" key="3">
    <source>
        <dbReference type="ARBA" id="ARBA00022692"/>
    </source>
</evidence>